<protein>
    <submittedName>
        <fullName evidence="1">Uncharacterized protein</fullName>
    </submittedName>
</protein>
<gene>
    <name evidence="1" type="ORF">LNQ49_09605</name>
</gene>
<comment type="caution">
    <text evidence="1">The sequence shown here is derived from an EMBL/GenBank/DDBJ whole genome shotgun (WGS) entry which is preliminary data.</text>
</comment>
<evidence type="ECO:0000313" key="2">
    <source>
        <dbReference type="Proteomes" id="UP001430919"/>
    </source>
</evidence>
<dbReference type="EMBL" id="JAJJMO010000001">
    <property type="protein sequence ID" value="MCC9071835.1"/>
    <property type="molecule type" value="Genomic_DNA"/>
</dbReference>
<accession>A0ABS8MVE5</accession>
<name>A0ABS8MVE5_9FLAO</name>
<dbReference type="Proteomes" id="UP001430919">
    <property type="component" value="Unassembled WGS sequence"/>
</dbReference>
<organism evidence="1 2">
    <name type="scientific">Flavobacterium pisciphilum</name>
    <dbReference type="NCBI Taxonomy" id="2893755"/>
    <lineage>
        <taxon>Bacteria</taxon>
        <taxon>Pseudomonadati</taxon>
        <taxon>Bacteroidota</taxon>
        <taxon>Flavobacteriia</taxon>
        <taxon>Flavobacteriales</taxon>
        <taxon>Flavobacteriaceae</taxon>
        <taxon>Flavobacterium</taxon>
    </lineage>
</organism>
<keyword evidence="2" id="KW-1185">Reference proteome</keyword>
<dbReference type="RefSeq" id="WP_229988550.1">
    <property type="nucleotide sequence ID" value="NZ_JAJJMO010000001.1"/>
</dbReference>
<sequence>MINSYEELIIKEISSSLTLDLANLRWFPIVPLFPKSDCELFNLLDIIPKKGFIANVDDQSTLFSKAYGQLLDAQKDSFAIDIARKNYAKEDFWLKCNTVKTPIFKPDSAGILTALSDGASFDFTFDSKNYPPPKIELFPSYPNLIIFQPFLDFNEMAREERFVFKLHFDKIVHVPIRFGSWFNQGVFVKAFTDKGNWMTGPNLVTWDELFGANGVLTLFTNGLLVASGMTLEIQSFAKYDLKTLLLLKSNLLTSVWPFYLNPEDARCSFDIGTDGSITIKVTTSKSKNLLLAMEAMLVDSSVSGS</sequence>
<evidence type="ECO:0000313" key="1">
    <source>
        <dbReference type="EMBL" id="MCC9071835.1"/>
    </source>
</evidence>
<proteinExistence type="predicted"/>
<reference evidence="1" key="1">
    <citation type="submission" date="2021-11" db="EMBL/GenBank/DDBJ databases">
        <title>Description of novel Flavobacterium species.</title>
        <authorList>
            <person name="Saticioglu I.B."/>
            <person name="Ay H."/>
            <person name="Altun S."/>
            <person name="Duman M."/>
        </authorList>
    </citation>
    <scope>NUCLEOTIDE SEQUENCE</scope>
    <source>
        <strain evidence="1">F-65</strain>
    </source>
</reference>